<comment type="similarity">
    <text evidence="1">Belongs to the myoviridae tail sheath protein family.</text>
</comment>
<feature type="domain" description="Tail sheath protein subtilisin-like" evidence="2">
    <location>
        <begin position="180"/>
        <end position="355"/>
    </location>
</feature>
<accession>A0A411WIP1</accession>
<keyword evidence="5" id="KW-1185">Reference proteome</keyword>
<name>A0A411WIP1_9GAMM</name>
<organism evidence="4 5">
    <name type="scientific">Limnobaculum zhutongyuii</name>
    <dbReference type="NCBI Taxonomy" id="2498113"/>
    <lineage>
        <taxon>Bacteria</taxon>
        <taxon>Pseudomonadati</taxon>
        <taxon>Pseudomonadota</taxon>
        <taxon>Gammaproteobacteria</taxon>
        <taxon>Enterobacterales</taxon>
        <taxon>Budviciaceae</taxon>
        <taxon>Limnobaculum</taxon>
    </lineage>
</organism>
<evidence type="ECO:0000259" key="3">
    <source>
        <dbReference type="Pfam" id="PF17482"/>
    </source>
</evidence>
<dbReference type="OrthoDB" id="9767864at2"/>
<dbReference type="RefSeq" id="WP_130591014.1">
    <property type="nucleotide sequence ID" value="NZ_CP034752.1"/>
</dbReference>
<dbReference type="PANTHER" id="PTHR35861">
    <property type="match status" value="1"/>
</dbReference>
<evidence type="ECO:0000256" key="1">
    <source>
        <dbReference type="ARBA" id="ARBA00008005"/>
    </source>
</evidence>
<proteinExistence type="inferred from homology"/>
<evidence type="ECO:0000313" key="5">
    <source>
        <dbReference type="Proteomes" id="UP000293154"/>
    </source>
</evidence>
<dbReference type="AlphaFoldDB" id="A0A411WIP1"/>
<evidence type="ECO:0000259" key="2">
    <source>
        <dbReference type="Pfam" id="PF04984"/>
    </source>
</evidence>
<dbReference type="Pfam" id="PF17482">
    <property type="entry name" value="Phage_sheath_1C"/>
    <property type="match status" value="1"/>
</dbReference>
<dbReference type="InterPro" id="IPR020287">
    <property type="entry name" value="Tail_sheath_C"/>
</dbReference>
<gene>
    <name evidence="4" type="ORF">EKN56_06325</name>
</gene>
<evidence type="ECO:0000313" key="4">
    <source>
        <dbReference type="EMBL" id="QBH96046.1"/>
    </source>
</evidence>
<dbReference type="EMBL" id="CP034752">
    <property type="protein sequence ID" value="QBH96046.1"/>
    <property type="molecule type" value="Genomic_DNA"/>
</dbReference>
<dbReference type="Pfam" id="PF04984">
    <property type="entry name" value="Phage_sheath_1"/>
    <property type="match status" value="1"/>
</dbReference>
<dbReference type="PANTHER" id="PTHR35861:SF1">
    <property type="entry name" value="PHAGE TAIL SHEATH PROTEIN"/>
    <property type="match status" value="1"/>
</dbReference>
<dbReference type="KEGG" id="prag:EKN56_06325"/>
<protein>
    <submittedName>
        <fullName evidence="4">Phage tail sheath family protein</fullName>
    </submittedName>
</protein>
<dbReference type="InterPro" id="IPR035089">
    <property type="entry name" value="Phage_sheath_subtilisin"/>
</dbReference>
<sequence length="473" mass="51038">MAANFLHGVETLEIENGPRAIRVVKSAVIGLIGTAPCGPVNDLTLCLSESAGAEFGPRLSNFSIPYALKAIYDHGAGTVFIINVLDPDKHRNEATGHSITFGVNNRASLPHAAIISAVVKADNVTHVVDTDYTINLVTGELIRMTTGSIPAKGTVMVDYTYADPSKVTPAEIIGAVNAAGNRTGLNALEDAYNRYGFFAKLIIAPGFSTLNSVSTELIAAADKYGAMALIDAPIGTTPNQAISGRGPMGTINFATSSDRAILCYPHLKVYDSATNSNFLEPMSQRQAGLMAAKDLERGYWWSPSNTEFKGIVGAERSLSARIDDPNSEVNLLNENGIVTVFNSFGTGLRSWGNRSAAWPSTTHMKNFISVRRVKDIIDESIRYSSLQFVDMPITQAVIDAIVESVNQFFRKLIGDGALLGGECWYDAERNPQTQLELGNVLFQYKMTPPPPMERITYESEITGEYLAALKGGN</sequence>
<dbReference type="Gene3D" id="3.40.50.11780">
    <property type="match status" value="1"/>
</dbReference>
<dbReference type="InterPro" id="IPR052042">
    <property type="entry name" value="Tail_sheath_structural"/>
</dbReference>
<dbReference type="Proteomes" id="UP000293154">
    <property type="component" value="Chromosome"/>
</dbReference>
<reference evidence="4 5" key="1">
    <citation type="submission" date="2019-03" db="EMBL/GenBank/DDBJ databases">
        <title>Pragia sp. nov. isolated from the gut tract of Carduelis flavirostris.</title>
        <authorList>
            <person name="Ge Y."/>
        </authorList>
    </citation>
    <scope>NUCLEOTIDE SEQUENCE [LARGE SCALE GENOMIC DNA]</scope>
    <source>
        <strain evidence="4 5">CF-458</strain>
    </source>
</reference>
<feature type="domain" description="Tail sheath protein C-terminal" evidence="3">
    <location>
        <begin position="361"/>
        <end position="462"/>
    </location>
</feature>